<evidence type="ECO:0000313" key="1">
    <source>
        <dbReference type="EMBL" id="QBC44462.1"/>
    </source>
</evidence>
<dbReference type="Proteomes" id="UP000515917">
    <property type="component" value="Chromosome"/>
</dbReference>
<dbReference type="RefSeq" id="WP_130107002.1">
    <property type="nucleotide sequence ID" value="NZ_CP025781.1"/>
</dbReference>
<evidence type="ECO:0000313" key="2">
    <source>
        <dbReference type="Proteomes" id="UP000515917"/>
    </source>
</evidence>
<reference evidence="1 2" key="1">
    <citation type="submission" date="2018-01" db="EMBL/GenBank/DDBJ databases">
        <title>Genome sequence of Iodobacter sp. strain PCH194 isolated from Indian Trans-Himalaya.</title>
        <authorList>
            <person name="Kumar V."/>
            <person name="Thakur V."/>
            <person name="Kumar S."/>
            <person name="Singh D."/>
        </authorList>
    </citation>
    <scope>NUCLEOTIDE SEQUENCE [LARGE SCALE GENOMIC DNA]</scope>
    <source>
        <strain evidence="1 2">PCH194</strain>
    </source>
</reference>
<accession>A0A7G3GBP1</accession>
<organism evidence="1 2">
    <name type="scientific">Iodobacter fluviatilis</name>
    <dbReference type="NCBI Taxonomy" id="537"/>
    <lineage>
        <taxon>Bacteria</taxon>
        <taxon>Pseudomonadati</taxon>
        <taxon>Pseudomonadota</taxon>
        <taxon>Betaproteobacteria</taxon>
        <taxon>Neisseriales</taxon>
        <taxon>Chitinibacteraceae</taxon>
        <taxon>Iodobacter</taxon>
    </lineage>
</organism>
<name>A0A7G3GBP1_9NEIS</name>
<keyword evidence="2" id="KW-1185">Reference proteome</keyword>
<gene>
    <name evidence="1" type="ORF">C1H71_13590</name>
</gene>
<dbReference type="KEGG" id="ifl:C1H71_13590"/>
<dbReference type="EMBL" id="CP025781">
    <property type="protein sequence ID" value="QBC44462.1"/>
    <property type="molecule type" value="Genomic_DNA"/>
</dbReference>
<protein>
    <submittedName>
        <fullName evidence="1">Uncharacterized protein</fullName>
    </submittedName>
</protein>
<sequence>MFKIADLQKFWHEIKFTTRVEKDEEREFKLDLRFKRVSADDFTRIFGGQTTMIDALEEVVDDWSGPTDADDKPLPCTTANRLALFSVAGMATTALQQYHKALNELKLKN</sequence>
<dbReference type="AlphaFoldDB" id="A0A7G3GBP1"/>
<proteinExistence type="predicted"/>